<evidence type="ECO:0000256" key="2">
    <source>
        <dbReference type="ARBA" id="ARBA00022771"/>
    </source>
</evidence>
<keyword evidence="7" id="KW-0808">Transferase</keyword>
<dbReference type="PROSITE" id="PS50178">
    <property type="entry name" value="ZF_FYVE"/>
    <property type="match status" value="1"/>
</dbReference>
<evidence type="ECO:0000256" key="4">
    <source>
        <dbReference type="PROSITE-ProRule" id="PRU00091"/>
    </source>
</evidence>
<dbReference type="Proteomes" id="UP000039865">
    <property type="component" value="Unassembled WGS sequence"/>
</dbReference>
<feature type="domain" description="FYVE-type" evidence="6">
    <location>
        <begin position="1"/>
        <end position="63"/>
    </location>
</feature>
<sequence length="357" mass="40997">MGNNSSCSKCLKKLDKFQRGGHVCIICNRPHCTNCSNREALKTSDGKKKQRKRICHACVITFEQNGKEFVIKRQRSQDFSELDKQNNSLTESSWKNTKLKKKSQMYGKDQLSQSMVLVGLEKGKTVIDELRISKPKGVEQLVSISYNDNTSQYEGLPTEWRELMGIQPQQKEVKKIDSQLHIRRGTFTPLRGLTNVKKPKFVYNVEATEGLGQYKVTMKGFKRPTIKQQSDEESKLTSSSSEVSTQSPMDKVYFVNVDNNADSGFNGLPQELEDQLMSMNFERQLIQQNPEQVLQVLQFQNQRYLEKEEQEIPLPRNLEVARLMRNQSLFKQDNPAEYYDIIAQIGVGAYGKIFEVS</sequence>
<keyword evidence="3" id="KW-0862">Zinc</keyword>
<evidence type="ECO:0000259" key="6">
    <source>
        <dbReference type="PROSITE" id="PS50178"/>
    </source>
</evidence>
<dbReference type="SUPFAM" id="SSF57903">
    <property type="entry name" value="FYVE/PHD zinc finger"/>
    <property type="match status" value="1"/>
</dbReference>
<keyword evidence="7" id="KW-0418">Kinase</keyword>
<dbReference type="InParanoid" id="A0A078BB42"/>
<gene>
    <name evidence="7" type="primary">Contig15373.g16385</name>
    <name evidence="7" type="ORF">STYLEM_19930</name>
</gene>
<proteinExistence type="predicted"/>
<reference evidence="7 8" key="1">
    <citation type="submission" date="2014-06" db="EMBL/GenBank/DDBJ databases">
        <authorList>
            <person name="Swart Estienne"/>
        </authorList>
    </citation>
    <scope>NUCLEOTIDE SEQUENCE [LARGE SCALE GENOMIC DNA]</scope>
    <source>
        <strain evidence="7 8">130c</strain>
    </source>
</reference>
<accession>A0A078BB42</accession>
<dbReference type="InterPro" id="IPR011011">
    <property type="entry name" value="Znf_FYVE_PHD"/>
</dbReference>
<keyword evidence="1" id="KW-0479">Metal-binding</keyword>
<evidence type="ECO:0000313" key="7">
    <source>
        <dbReference type="EMBL" id="CDW90783.1"/>
    </source>
</evidence>
<feature type="region of interest" description="Disordered" evidence="5">
    <location>
        <begin position="223"/>
        <end position="244"/>
    </location>
</feature>
<dbReference type="GO" id="GO:0008270">
    <property type="term" value="F:zinc ion binding"/>
    <property type="evidence" value="ECO:0007669"/>
    <property type="project" value="UniProtKB-KW"/>
</dbReference>
<keyword evidence="8" id="KW-1185">Reference proteome</keyword>
<dbReference type="AlphaFoldDB" id="A0A078BB42"/>
<keyword evidence="2 4" id="KW-0863">Zinc-finger</keyword>
<name>A0A078BB42_STYLE</name>
<dbReference type="EMBL" id="CCKQ01018800">
    <property type="protein sequence ID" value="CDW90783.1"/>
    <property type="molecule type" value="Genomic_DNA"/>
</dbReference>
<dbReference type="InterPro" id="IPR036936">
    <property type="entry name" value="CRIB_dom_sf"/>
</dbReference>
<dbReference type="CDD" id="cd00065">
    <property type="entry name" value="FYVE_like_SF"/>
    <property type="match status" value="1"/>
</dbReference>
<dbReference type="InterPro" id="IPR017455">
    <property type="entry name" value="Znf_FYVE-rel"/>
</dbReference>
<protein>
    <submittedName>
        <fullName evidence="7">p21-activated protein kinase</fullName>
    </submittedName>
</protein>
<evidence type="ECO:0000256" key="5">
    <source>
        <dbReference type="SAM" id="MobiDB-lite"/>
    </source>
</evidence>
<evidence type="ECO:0000313" key="8">
    <source>
        <dbReference type="Proteomes" id="UP000039865"/>
    </source>
</evidence>
<evidence type="ECO:0000256" key="3">
    <source>
        <dbReference type="ARBA" id="ARBA00022833"/>
    </source>
</evidence>
<dbReference type="GO" id="GO:0016301">
    <property type="term" value="F:kinase activity"/>
    <property type="evidence" value="ECO:0007669"/>
    <property type="project" value="UniProtKB-KW"/>
</dbReference>
<dbReference type="Gene3D" id="3.90.810.10">
    <property type="entry name" value="CRIB domain"/>
    <property type="match status" value="2"/>
</dbReference>
<evidence type="ECO:0000256" key="1">
    <source>
        <dbReference type="ARBA" id="ARBA00022723"/>
    </source>
</evidence>
<organism evidence="7 8">
    <name type="scientific">Stylonychia lemnae</name>
    <name type="common">Ciliate</name>
    <dbReference type="NCBI Taxonomy" id="5949"/>
    <lineage>
        <taxon>Eukaryota</taxon>
        <taxon>Sar</taxon>
        <taxon>Alveolata</taxon>
        <taxon>Ciliophora</taxon>
        <taxon>Intramacronucleata</taxon>
        <taxon>Spirotrichea</taxon>
        <taxon>Stichotrichia</taxon>
        <taxon>Sporadotrichida</taxon>
        <taxon>Oxytrichidae</taxon>
        <taxon>Stylonychinae</taxon>
        <taxon>Stylonychia</taxon>
    </lineage>
</organism>